<feature type="region of interest" description="Disordered" evidence="1">
    <location>
        <begin position="110"/>
        <end position="155"/>
    </location>
</feature>
<reference evidence="3 4" key="1">
    <citation type="submission" date="2018-06" db="EMBL/GenBank/DDBJ databases">
        <title>The Genome of Cuscuta australis (Dodder) Provides Insight into the Evolution of Plant Parasitism.</title>
        <authorList>
            <person name="Liu H."/>
        </authorList>
    </citation>
    <scope>NUCLEOTIDE SEQUENCE [LARGE SCALE GENOMIC DNA]</scope>
    <source>
        <strain evidence="4">cv. Yunnan</strain>
        <tissue evidence="3">Vines</tissue>
    </source>
</reference>
<evidence type="ECO:0000313" key="4">
    <source>
        <dbReference type="Proteomes" id="UP000249390"/>
    </source>
</evidence>
<dbReference type="SMART" id="SM00451">
    <property type="entry name" value="ZnF_U1"/>
    <property type="match status" value="2"/>
</dbReference>
<dbReference type="InterPro" id="IPR013087">
    <property type="entry name" value="Znf_C2H2_type"/>
</dbReference>
<accession>A0A328DKS6</accession>
<feature type="compositionally biased region" description="Basic residues" evidence="1">
    <location>
        <begin position="122"/>
        <end position="135"/>
    </location>
</feature>
<evidence type="ECO:0000259" key="2">
    <source>
        <dbReference type="SMART" id="SM00451"/>
    </source>
</evidence>
<comment type="caution">
    <text evidence="3">The sequence shown here is derived from an EMBL/GenBank/DDBJ whole genome shotgun (WGS) entry which is preliminary data.</text>
</comment>
<dbReference type="InterPro" id="IPR003604">
    <property type="entry name" value="Matrin/U1-like-C_Znf_C2H2"/>
</dbReference>
<protein>
    <recommendedName>
        <fullName evidence="2">U1-type domain-containing protein</fullName>
    </recommendedName>
</protein>
<feature type="compositionally biased region" description="Pro residues" evidence="1">
    <location>
        <begin position="146"/>
        <end position="155"/>
    </location>
</feature>
<dbReference type="PANTHER" id="PTHR47487:SF3">
    <property type="entry name" value="GLUTENIN, HIGH MOLECULAR WEIGHT SUBUNIT 12-LIKE"/>
    <property type="match status" value="1"/>
</dbReference>
<dbReference type="InterPro" id="IPR036236">
    <property type="entry name" value="Znf_C2H2_sf"/>
</dbReference>
<dbReference type="SUPFAM" id="SSF57667">
    <property type="entry name" value="beta-beta-alpha zinc fingers"/>
    <property type="match status" value="2"/>
</dbReference>
<evidence type="ECO:0000313" key="3">
    <source>
        <dbReference type="EMBL" id="RAL46214.1"/>
    </source>
</evidence>
<evidence type="ECO:0000256" key="1">
    <source>
        <dbReference type="SAM" id="MobiDB-lite"/>
    </source>
</evidence>
<dbReference type="Proteomes" id="UP000249390">
    <property type="component" value="Unassembled WGS sequence"/>
</dbReference>
<dbReference type="EMBL" id="NQVE01000124">
    <property type="protein sequence ID" value="RAL46214.1"/>
    <property type="molecule type" value="Genomic_DNA"/>
</dbReference>
<dbReference type="Gene3D" id="3.30.160.60">
    <property type="entry name" value="Classic Zinc Finger"/>
    <property type="match status" value="2"/>
</dbReference>
<proteinExistence type="predicted"/>
<dbReference type="AlphaFoldDB" id="A0A328DKS6"/>
<dbReference type="GO" id="GO:0008270">
    <property type="term" value="F:zinc ion binding"/>
    <property type="evidence" value="ECO:0007669"/>
    <property type="project" value="UniProtKB-KW"/>
</dbReference>
<organism evidence="3 4">
    <name type="scientific">Cuscuta australis</name>
    <dbReference type="NCBI Taxonomy" id="267555"/>
    <lineage>
        <taxon>Eukaryota</taxon>
        <taxon>Viridiplantae</taxon>
        <taxon>Streptophyta</taxon>
        <taxon>Embryophyta</taxon>
        <taxon>Tracheophyta</taxon>
        <taxon>Spermatophyta</taxon>
        <taxon>Magnoliopsida</taxon>
        <taxon>eudicotyledons</taxon>
        <taxon>Gunneridae</taxon>
        <taxon>Pentapetalae</taxon>
        <taxon>asterids</taxon>
        <taxon>lamiids</taxon>
        <taxon>Solanales</taxon>
        <taxon>Convolvulaceae</taxon>
        <taxon>Cuscuteae</taxon>
        <taxon>Cuscuta</taxon>
        <taxon>Cuscuta subgen. Grammica</taxon>
        <taxon>Cuscuta sect. Cleistogrammica</taxon>
    </lineage>
</organism>
<feature type="domain" description="U1-type" evidence="2">
    <location>
        <begin position="156"/>
        <end position="190"/>
    </location>
</feature>
<feature type="domain" description="U1-type" evidence="2">
    <location>
        <begin position="263"/>
        <end position="297"/>
    </location>
</feature>
<dbReference type="PANTHER" id="PTHR47487">
    <property type="entry name" value="OS06G0651300 PROTEIN-RELATED"/>
    <property type="match status" value="1"/>
</dbReference>
<sequence length="388" mass="42176">MDPSQQQQQPPQPEQTLASSYAYDPNQSTYVYYQPSYQYAYYDPAQQAAYDAYYQQPHHQEQPPPANPSGTQFPPQPQSEPVSAAAQYQYSYYQQPQPLGMEYGGVYAPVPPTQIMQSSSHRGGRGGRRGGRGGGRRSQPQSRPSAAPPGPVQPPPRMAWCELCRVECNTLEILEQHKSGKKHQKNVKVQQELQRVMAAKASQVQETEEGSSVPPPAVENTAVNGGEGQGSGQKRKMRGGGRGGGGKSSRRKLNEPPKPKGGHIPLICELCNVTCETQLVFQTHLKGKKHIANRKRFEESEAVLGHAATQALYPALQPILQAIPPDPQSNHLPGGGGQQDLPLVFNYVPPTVTPVAAEPAVALMNTTTTTPTTALITPEGDILQRFSS</sequence>
<name>A0A328DKS6_9ASTE</name>
<dbReference type="Pfam" id="PF12874">
    <property type="entry name" value="zf-met"/>
    <property type="match status" value="2"/>
</dbReference>
<gene>
    <name evidence="3" type="ORF">DM860_016647</name>
</gene>
<feature type="region of interest" description="Disordered" evidence="1">
    <location>
        <begin position="198"/>
        <end position="261"/>
    </location>
</feature>
<dbReference type="GO" id="GO:0003676">
    <property type="term" value="F:nucleic acid binding"/>
    <property type="evidence" value="ECO:0007669"/>
    <property type="project" value="InterPro"/>
</dbReference>
<keyword evidence="4" id="KW-1185">Reference proteome</keyword>
<feature type="region of interest" description="Disordered" evidence="1">
    <location>
        <begin position="1"/>
        <end position="22"/>
    </location>
</feature>
<feature type="region of interest" description="Disordered" evidence="1">
    <location>
        <begin position="50"/>
        <end position="88"/>
    </location>
</feature>